<keyword evidence="11" id="KW-0378">Hydrolase</keyword>
<evidence type="ECO:0000256" key="15">
    <source>
        <dbReference type="ARBA" id="ARBA00022908"/>
    </source>
</evidence>
<keyword evidence="17" id="KW-0239">DNA-directed DNA polymerase</keyword>
<protein>
    <submittedName>
        <fullName evidence="24">BQ5605_C029g10706 protein</fullName>
    </submittedName>
</protein>
<dbReference type="GO" id="GO:0003964">
    <property type="term" value="F:RNA-directed DNA polymerase activity"/>
    <property type="evidence" value="ECO:0007669"/>
    <property type="project" value="UniProtKB-KW"/>
</dbReference>
<evidence type="ECO:0000256" key="3">
    <source>
        <dbReference type="ARBA" id="ARBA00022612"/>
    </source>
</evidence>
<dbReference type="PANTHER" id="PTHR42648">
    <property type="entry name" value="TRANSPOSASE, PUTATIVE-RELATED"/>
    <property type="match status" value="1"/>
</dbReference>
<dbReference type="PANTHER" id="PTHR42648:SF11">
    <property type="entry name" value="TRANSPOSON TY4-P GAG-POL POLYPROTEIN"/>
    <property type="match status" value="1"/>
</dbReference>
<dbReference type="GO" id="GO:0005634">
    <property type="term" value="C:nucleus"/>
    <property type="evidence" value="ECO:0007669"/>
    <property type="project" value="UniProtKB-ARBA"/>
</dbReference>
<dbReference type="SUPFAM" id="SSF53098">
    <property type="entry name" value="Ribonuclease H-like"/>
    <property type="match status" value="1"/>
</dbReference>
<keyword evidence="17" id="KW-0808">Transferase</keyword>
<keyword evidence="18" id="KW-0917">Virion maturation</keyword>
<evidence type="ECO:0000256" key="19">
    <source>
        <dbReference type="ARBA" id="ARBA00023172"/>
    </source>
</evidence>
<evidence type="ECO:0000256" key="10">
    <source>
        <dbReference type="ARBA" id="ARBA00022759"/>
    </source>
</evidence>
<dbReference type="InterPro" id="IPR036397">
    <property type="entry name" value="RNaseH_sf"/>
</dbReference>
<keyword evidence="5" id="KW-0548">Nucleotidyltransferase</keyword>
<dbReference type="SUPFAM" id="SSF56672">
    <property type="entry name" value="DNA/RNA polymerases"/>
    <property type="match status" value="1"/>
</dbReference>
<keyword evidence="25" id="KW-1185">Reference proteome</keyword>
<evidence type="ECO:0000256" key="14">
    <source>
        <dbReference type="ARBA" id="ARBA00022884"/>
    </source>
</evidence>
<keyword evidence="15" id="KW-0229">DNA integration</keyword>
<dbReference type="Pfam" id="PF00665">
    <property type="entry name" value="rve"/>
    <property type="match status" value="1"/>
</dbReference>
<dbReference type="GO" id="GO:0005524">
    <property type="term" value="F:ATP binding"/>
    <property type="evidence" value="ECO:0007669"/>
    <property type="project" value="UniProtKB-KW"/>
</dbReference>
<evidence type="ECO:0000256" key="2">
    <source>
        <dbReference type="ARBA" id="ARBA00022578"/>
    </source>
</evidence>
<keyword evidence="19" id="KW-0233">DNA recombination</keyword>
<keyword evidence="7" id="KW-0479">Metal-binding</keyword>
<dbReference type="InterPro" id="IPR013103">
    <property type="entry name" value="RVT_2"/>
</dbReference>
<comment type="catalytic activity">
    <reaction evidence="21">
        <text>DNA(n) + a 2'-deoxyribonucleoside 5'-triphosphate = DNA(n+1) + diphosphate</text>
        <dbReference type="Rhea" id="RHEA:22508"/>
        <dbReference type="Rhea" id="RHEA-COMP:17339"/>
        <dbReference type="Rhea" id="RHEA-COMP:17340"/>
        <dbReference type="ChEBI" id="CHEBI:33019"/>
        <dbReference type="ChEBI" id="CHEBI:61560"/>
        <dbReference type="ChEBI" id="CHEBI:173112"/>
        <dbReference type="EC" id="2.7.7.49"/>
    </reaction>
</comment>
<evidence type="ECO:0000256" key="18">
    <source>
        <dbReference type="ARBA" id="ARBA00023113"/>
    </source>
</evidence>
<dbReference type="GO" id="GO:0006508">
    <property type="term" value="P:proteolysis"/>
    <property type="evidence" value="ECO:0007669"/>
    <property type="project" value="UniProtKB-KW"/>
</dbReference>
<dbReference type="GO" id="GO:0003723">
    <property type="term" value="F:RNA binding"/>
    <property type="evidence" value="ECO:0007669"/>
    <property type="project" value="UniProtKB-KW"/>
</dbReference>
<keyword evidence="6" id="KW-0540">Nuclease</keyword>
<keyword evidence="2" id="KW-0815">Transposition</keyword>
<accession>A0A2X0MJI1</accession>
<organism evidence="24 25">
    <name type="scientific">Microbotryum silenes-dioicae</name>
    <dbReference type="NCBI Taxonomy" id="796604"/>
    <lineage>
        <taxon>Eukaryota</taxon>
        <taxon>Fungi</taxon>
        <taxon>Dikarya</taxon>
        <taxon>Basidiomycota</taxon>
        <taxon>Pucciniomycotina</taxon>
        <taxon>Microbotryomycetes</taxon>
        <taxon>Microbotryales</taxon>
        <taxon>Microbotryaceae</taxon>
        <taxon>Microbotryum</taxon>
    </lineage>
</organism>
<evidence type="ECO:0000256" key="17">
    <source>
        <dbReference type="ARBA" id="ARBA00022932"/>
    </source>
</evidence>
<evidence type="ECO:0000256" key="20">
    <source>
        <dbReference type="ARBA" id="ARBA00023268"/>
    </source>
</evidence>
<keyword evidence="13" id="KW-0460">Magnesium</keyword>
<dbReference type="PROSITE" id="PS50994">
    <property type="entry name" value="INTEGRASE"/>
    <property type="match status" value="1"/>
</dbReference>
<evidence type="ECO:0000256" key="16">
    <source>
        <dbReference type="ARBA" id="ARBA00022918"/>
    </source>
</evidence>
<keyword evidence="9" id="KW-0064">Aspartyl protease</keyword>
<evidence type="ECO:0000313" key="24">
    <source>
        <dbReference type="EMBL" id="SGZ15847.1"/>
    </source>
</evidence>
<sequence length="1078" mass="119942">MMLLNAEILEVISPTTSHSCCHVATVEYLRKHLGRSSLHGIITQVGKLFSVGPPPAQEDDYLPWAGSITRLTTDLRAHNLMFDQVVACHLITIVGARRPSYLDQFDSKGVDAIPTVNTVIAAGRAPASLSQDTGNAATALLATTGAQPKPPGPYWNCGEYTHFNKNCSKPKKKKSSRHKTTKGEEPMMNLALPSVEDILGIDSVAAFFTQLPKGHSREMILYNTAATHHVINDPAVFADLKATAPSLLKGINGEGKTIMGVGTACVEDKNGKRYNLVNNIFVPSAPANLFAGHRANRDSRKITIQNGRFTVAGNGDILLTEQKLNLGLYRLDLKLVQATHKPFPNSELRAGKPLNLVHINLLSFDDELSLANHCYALVIVDDCTRYMWVLTMPRNSDSFERSKTWKLRVELLSGHTLKVVRSDRGGEFLSTEFKRWLDNTGLLQQLMIPSTPKQNGVTKRANRSISEAAQTMLYESGLPTVFWAEAVATYVYVKNCSPHSALAWHTANTEQRKKLQPRGLPMIFLGYDLESKAYRLWDPVRVQLTLSRSVMFFEDKFPAREGTPAPRTLTIEAIEAVPIAAAPEVEVHAREENPVDDVDPAKQRGPVVEDVPKELRFEAPGPAWAAPVGKRDRRAPERFEAEVFAAIADSEEEDGPFVLPTSDPTTWKAAMAHHKSHKWVQGAINEFESLRDDYSVFMIMKRDELPTGAKVLGSKFVFRTKRDKDGRPTLYKARLVARGFTQRPGIDFKEMFTPTTKFVSIRTLVALEAARGYHIIQADIDKAYLHGELEEELYMRVPEGIRLPNNVCLKLHRSIYGLKQAGRVWNEMIHKTLVKLGYNCLRSEECVYRRTLGKDDYYIVVYVNNLLFGVKRLGNAEYILGIQLICQADGIALSQLQYLLDVLARFGMADANKSVLSMQPGLQLKPCDTPDPSLQTQYRSAIGSLMYAVVATRPDLAYPVSYLARFTNKAGSDHWAAVLKILRYIKGTLELGIVYKAKRDSLVGYLADGPIYWSSWIQSQVATSSTEAEYIGLTHASRECQFLRNLLAELGITICGPIELKGDNQGAIALTKNPVLHD</sequence>
<evidence type="ECO:0000256" key="4">
    <source>
        <dbReference type="ARBA" id="ARBA00022670"/>
    </source>
</evidence>
<evidence type="ECO:0000256" key="22">
    <source>
        <dbReference type="ARBA" id="ARBA00049244"/>
    </source>
</evidence>
<dbReference type="Proteomes" id="UP000249464">
    <property type="component" value="Unassembled WGS sequence"/>
</dbReference>
<dbReference type="GO" id="GO:0032196">
    <property type="term" value="P:transposition"/>
    <property type="evidence" value="ECO:0007669"/>
    <property type="project" value="UniProtKB-KW"/>
</dbReference>
<name>A0A2X0MJI1_9BASI</name>
<evidence type="ECO:0000256" key="5">
    <source>
        <dbReference type="ARBA" id="ARBA00022695"/>
    </source>
</evidence>
<keyword evidence="14" id="KW-0694">RNA-binding</keyword>
<dbReference type="AlphaFoldDB" id="A0A2X0MJI1"/>
<dbReference type="InterPro" id="IPR001584">
    <property type="entry name" value="Integrase_cat-core"/>
</dbReference>
<keyword evidence="4" id="KW-0645">Protease</keyword>
<dbReference type="EMBL" id="FQNC01000081">
    <property type="protein sequence ID" value="SGZ15847.1"/>
    <property type="molecule type" value="Genomic_DNA"/>
</dbReference>
<keyword evidence="16" id="KW-0695">RNA-directed DNA polymerase</keyword>
<dbReference type="GO" id="GO:0004519">
    <property type="term" value="F:endonuclease activity"/>
    <property type="evidence" value="ECO:0007669"/>
    <property type="project" value="UniProtKB-KW"/>
</dbReference>
<keyword evidence="12" id="KW-0067">ATP-binding</keyword>
<dbReference type="InterPro" id="IPR057670">
    <property type="entry name" value="SH3_retrovirus"/>
</dbReference>
<dbReference type="GO" id="GO:0004190">
    <property type="term" value="F:aspartic-type endopeptidase activity"/>
    <property type="evidence" value="ECO:0007669"/>
    <property type="project" value="UniProtKB-KW"/>
</dbReference>
<evidence type="ECO:0000256" key="21">
    <source>
        <dbReference type="ARBA" id="ARBA00048173"/>
    </source>
</evidence>
<evidence type="ECO:0000256" key="1">
    <source>
        <dbReference type="ARBA" id="ARBA00002180"/>
    </source>
</evidence>
<evidence type="ECO:0000259" key="23">
    <source>
        <dbReference type="PROSITE" id="PS50994"/>
    </source>
</evidence>
<dbReference type="Pfam" id="PF25597">
    <property type="entry name" value="SH3_retrovirus"/>
    <property type="match status" value="1"/>
</dbReference>
<keyword evidence="8" id="KW-0547">Nucleotide-binding</keyword>
<dbReference type="InterPro" id="IPR043502">
    <property type="entry name" value="DNA/RNA_pol_sf"/>
</dbReference>
<dbReference type="Gene3D" id="3.30.420.10">
    <property type="entry name" value="Ribonuclease H-like superfamily/Ribonuclease H"/>
    <property type="match status" value="1"/>
</dbReference>
<dbReference type="InterPro" id="IPR039537">
    <property type="entry name" value="Retrotran_Ty1/copia-like"/>
</dbReference>
<evidence type="ECO:0000256" key="6">
    <source>
        <dbReference type="ARBA" id="ARBA00022722"/>
    </source>
</evidence>
<dbReference type="InterPro" id="IPR012337">
    <property type="entry name" value="RNaseH-like_sf"/>
</dbReference>
<comment type="function">
    <text evidence="1">The aspartyl protease (PR) mediates the proteolytic cleavages of the Gag and Gag-Pol polyproteins after assembly of the VLP.</text>
</comment>
<dbReference type="CDD" id="cd09272">
    <property type="entry name" value="RNase_HI_RT_Ty1"/>
    <property type="match status" value="1"/>
</dbReference>
<keyword evidence="10" id="KW-0255">Endonuclease</keyword>
<reference evidence="24 25" key="1">
    <citation type="submission" date="2016-11" db="EMBL/GenBank/DDBJ databases">
        <authorList>
            <person name="Jaros S."/>
            <person name="Januszkiewicz K."/>
            <person name="Wedrychowicz H."/>
        </authorList>
    </citation>
    <scope>NUCLEOTIDE SEQUENCE [LARGE SCALE GENOMIC DNA]</scope>
</reference>
<dbReference type="Pfam" id="PF22936">
    <property type="entry name" value="Pol_BBD"/>
    <property type="match status" value="1"/>
</dbReference>
<feature type="domain" description="Integrase catalytic" evidence="23">
    <location>
        <begin position="349"/>
        <end position="520"/>
    </location>
</feature>
<keyword evidence="3" id="KW-1188">Viral release from host cell</keyword>
<evidence type="ECO:0000256" key="7">
    <source>
        <dbReference type="ARBA" id="ARBA00022723"/>
    </source>
</evidence>
<evidence type="ECO:0000256" key="12">
    <source>
        <dbReference type="ARBA" id="ARBA00022840"/>
    </source>
</evidence>
<proteinExistence type="predicted"/>
<evidence type="ECO:0000256" key="9">
    <source>
        <dbReference type="ARBA" id="ARBA00022750"/>
    </source>
</evidence>
<comment type="catalytic activity">
    <reaction evidence="22">
        <text>DNA(n) + a 2'-deoxyribonucleoside 5'-triphosphate = DNA(n+1) + diphosphate</text>
        <dbReference type="Rhea" id="RHEA:22508"/>
        <dbReference type="Rhea" id="RHEA-COMP:17339"/>
        <dbReference type="Rhea" id="RHEA-COMP:17340"/>
        <dbReference type="ChEBI" id="CHEBI:33019"/>
        <dbReference type="ChEBI" id="CHEBI:61560"/>
        <dbReference type="ChEBI" id="CHEBI:173112"/>
        <dbReference type="EC" id="2.7.7.7"/>
    </reaction>
</comment>
<dbReference type="GO" id="GO:0003887">
    <property type="term" value="F:DNA-directed DNA polymerase activity"/>
    <property type="evidence" value="ECO:0007669"/>
    <property type="project" value="UniProtKB-KW"/>
</dbReference>
<dbReference type="GO" id="GO:0046872">
    <property type="term" value="F:metal ion binding"/>
    <property type="evidence" value="ECO:0007669"/>
    <property type="project" value="UniProtKB-KW"/>
</dbReference>
<evidence type="ECO:0000256" key="13">
    <source>
        <dbReference type="ARBA" id="ARBA00022842"/>
    </source>
</evidence>
<dbReference type="GO" id="GO:0015074">
    <property type="term" value="P:DNA integration"/>
    <property type="evidence" value="ECO:0007669"/>
    <property type="project" value="UniProtKB-KW"/>
</dbReference>
<keyword evidence="20" id="KW-0511">Multifunctional enzyme</keyword>
<dbReference type="Pfam" id="PF07727">
    <property type="entry name" value="RVT_2"/>
    <property type="match status" value="1"/>
</dbReference>
<gene>
    <name evidence="24" type="primary">BQ5605_C029g10706</name>
    <name evidence="24" type="ORF">BQ5605_C029G10706</name>
</gene>
<evidence type="ECO:0000313" key="25">
    <source>
        <dbReference type="Proteomes" id="UP000249464"/>
    </source>
</evidence>
<evidence type="ECO:0000256" key="8">
    <source>
        <dbReference type="ARBA" id="ARBA00022741"/>
    </source>
</evidence>
<dbReference type="GO" id="GO:0006310">
    <property type="term" value="P:DNA recombination"/>
    <property type="evidence" value="ECO:0007669"/>
    <property type="project" value="UniProtKB-KW"/>
</dbReference>
<evidence type="ECO:0000256" key="11">
    <source>
        <dbReference type="ARBA" id="ARBA00022801"/>
    </source>
</evidence>
<dbReference type="InterPro" id="IPR054722">
    <property type="entry name" value="PolX-like_BBD"/>
</dbReference>